<keyword evidence="1" id="KW-0732">Signal</keyword>
<evidence type="ECO:0000256" key="1">
    <source>
        <dbReference type="SAM" id="SignalP"/>
    </source>
</evidence>
<dbReference type="Pfam" id="PF02098">
    <property type="entry name" value="His_binding"/>
    <property type="match status" value="1"/>
</dbReference>
<reference evidence="2" key="1">
    <citation type="submission" date="2012-12" db="EMBL/GenBank/DDBJ databases">
        <title>Identification and characterization of a phenylalanine ammonia-lyase gene family in Isatis indigotica Fort.</title>
        <authorList>
            <person name="Liu Q."/>
            <person name="Chen J."/>
            <person name="Zhou X."/>
            <person name="Di P."/>
            <person name="Xiao Y."/>
            <person name="Xuan H."/>
            <person name="Zhang L."/>
            <person name="Chen W."/>
        </authorList>
    </citation>
    <scope>NUCLEOTIDE SEQUENCE</scope>
    <source>
        <tissue evidence="2">Salivary gland</tissue>
    </source>
</reference>
<dbReference type="SUPFAM" id="SSF50814">
    <property type="entry name" value="Lipocalins"/>
    <property type="match status" value="1"/>
</dbReference>
<feature type="chain" id="PRO_5005518121" evidence="1">
    <location>
        <begin position="17"/>
        <end position="184"/>
    </location>
</feature>
<feature type="signal peptide" evidence="1">
    <location>
        <begin position="1"/>
        <end position="16"/>
    </location>
</feature>
<protein>
    <submittedName>
        <fullName evidence="2">Putative salivary lipocalin</fullName>
    </submittedName>
</protein>
<dbReference type="InterPro" id="IPR012674">
    <property type="entry name" value="Calycin"/>
</dbReference>
<dbReference type="EMBL" id="GADI01003494">
    <property type="protein sequence ID" value="JAA70314.1"/>
    <property type="molecule type" value="mRNA"/>
</dbReference>
<accession>A0A0K8RII0</accession>
<name>A0A0K8RII0_IXORI</name>
<dbReference type="AlphaFoldDB" id="A0A0K8RII0"/>
<sequence length="184" mass="21589">MRVWLLFIFLCTAVAATTDPPWKNPEYETMQNITKVVGAAYTTYFVYEGTFEKDILIKESVFCIIMRITDYFYGSGIAFRKYREQVEQTQEEIGLYLTPQEGPGYHVSNLMKVDDEVYQEEMAKMYLVYSDYSTCALFYYDEEEEYELWLYQKPDGVASACELLLALLSEKPRNVYYASDCKKD</sequence>
<dbReference type="GO" id="GO:0043176">
    <property type="term" value="F:amine binding"/>
    <property type="evidence" value="ECO:0007669"/>
    <property type="project" value="InterPro"/>
</dbReference>
<dbReference type="InterPro" id="IPR002970">
    <property type="entry name" value="Tick_his-bd"/>
</dbReference>
<evidence type="ECO:0000313" key="2">
    <source>
        <dbReference type="EMBL" id="JAA70314.1"/>
    </source>
</evidence>
<proteinExistence type="evidence at transcript level"/>
<dbReference type="GO" id="GO:0030682">
    <property type="term" value="P:symbiont-mediated perturbation of host defenses"/>
    <property type="evidence" value="ECO:0007669"/>
    <property type="project" value="InterPro"/>
</dbReference>
<organism evidence="2">
    <name type="scientific">Ixodes ricinus</name>
    <name type="common">Common tick</name>
    <name type="synonym">Acarus ricinus</name>
    <dbReference type="NCBI Taxonomy" id="34613"/>
    <lineage>
        <taxon>Eukaryota</taxon>
        <taxon>Metazoa</taxon>
        <taxon>Ecdysozoa</taxon>
        <taxon>Arthropoda</taxon>
        <taxon>Chelicerata</taxon>
        <taxon>Arachnida</taxon>
        <taxon>Acari</taxon>
        <taxon>Parasitiformes</taxon>
        <taxon>Ixodida</taxon>
        <taxon>Ixodoidea</taxon>
        <taxon>Ixodidae</taxon>
        <taxon>Ixodinae</taxon>
        <taxon>Ixodes</taxon>
    </lineage>
</organism>
<dbReference type="Gene3D" id="2.40.128.20">
    <property type="match status" value="1"/>
</dbReference>